<gene>
    <name evidence="1" type="ORF">DME_LOCUS5322</name>
</gene>
<evidence type="ECO:0000313" key="1">
    <source>
        <dbReference type="EMBL" id="VDN55349.1"/>
    </source>
</evidence>
<name>A0A0N4U2P2_DRAME</name>
<organism evidence="2 4">
    <name type="scientific">Dracunculus medinensis</name>
    <name type="common">Guinea worm</name>
    <dbReference type="NCBI Taxonomy" id="318479"/>
    <lineage>
        <taxon>Eukaryota</taxon>
        <taxon>Metazoa</taxon>
        <taxon>Ecdysozoa</taxon>
        <taxon>Nematoda</taxon>
        <taxon>Chromadorea</taxon>
        <taxon>Rhabditida</taxon>
        <taxon>Spirurina</taxon>
        <taxon>Dracunculoidea</taxon>
        <taxon>Dracunculidae</taxon>
        <taxon>Dracunculus</taxon>
    </lineage>
</organism>
<keyword evidence="3" id="KW-1185">Reference proteome</keyword>
<protein>
    <submittedName>
        <fullName evidence="4">Homeobox protein 2-like</fullName>
    </submittedName>
</protein>
<reference evidence="4" key="1">
    <citation type="submission" date="2017-02" db="UniProtKB">
        <authorList>
            <consortium name="WormBaseParasite"/>
        </authorList>
    </citation>
    <scope>IDENTIFICATION</scope>
</reference>
<sequence length="250" mass="28114">MPIMEYSTNCKDAANARNATYSGLCNNKLTKNTSRRDYRFQVIEVPKWFVWPSKSKKSKKNASDLNNSNNNNPAAYSSIPMPVQYAINSTDNLVNDTSTSRSHNNNITYTDNLDNLSSVPLRGSVLRNNFDYQTVASVNERERTSRIISPMSMQTTITTNSTVSEPNTQCIPIQSFKKNIETLSNSVPSKTFKILSISKKWESTDESDDDNMNNVENCTIVASNSLSIRCSQIKQINTTHLSSTENHPIY</sequence>
<dbReference type="EMBL" id="UYYG01001152">
    <property type="protein sequence ID" value="VDN55349.1"/>
    <property type="molecule type" value="Genomic_DNA"/>
</dbReference>
<dbReference type="Proteomes" id="UP000038040">
    <property type="component" value="Unplaced"/>
</dbReference>
<dbReference type="AlphaFoldDB" id="A0A0N4U2P2"/>
<evidence type="ECO:0000313" key="2">
    <source>
        <dbReference type="Proteomes" id="UP000038040"/>
    </source>
</evidence>
<reference evidence="1 3" key="2">
    <citation type="submission" date="2018-11" db="EMBL/GenBank/DDBJ databases">
        <authorList>
            <consortium name="Pathogen Informatics"/>
        </authorList>
    </citation>
    <scope>NUCLEOTIDE SEQUENCE [LARGE SCALE GENOMIC DNA]</scope>
</reference>
<accession>A0A0N4U2P2</accession>
<evidence type="ECO:0000313" key="3">
    <source>
        <dbReference type="Proteomes" id="UP000274756"/>
    </source>
</evidence>
<dbReference type="OrthoDB" id="5806033at2759"/>
<dbReference type="WBParaSite" id="DME_0000096201-mRNA-1">
    <property type="protein sequence ID" value="DME_0000096201-mRNA-1"/>
    <property type="gene ID" value="DME_0000096201"/>
</dbReference>
<proteinExistence type="predicted"/>
<evidence type="ECO:0000313" key="4">
    <source>
        <dbReference type="WBParaSite" id="DME_0000096201-mRNA-1"/>
    </source>
</evidence>
<dbReference type="Proteomes" id="UP000274756">
    <property type="component" value="Unassembled WGS sequence"/>
</dbReference>